<feature type="coiled-coil region" evidence="3">
    <location>
        <begin position="1193"/>
        <end position="1220"/>
    </location>
</feature>
<evidence type="ECO:0000313" key="6">
    <source>
        <dbReference type="EMBL" id="WMW65695.1"/>
    </source>
</evidence>
<dbReference type="Proteomes" id="UP001180616">
    <property type="component" value="Chromosome"/>
</dbReference>
<dbReference type="Pfam" id="PF09369">
    <property type="entry name" value="MZB"/>
    <property type="match status" value="1"/>
</dbReference>
<dbReference type="SMART" id="SM00490">
    <property type="entry name" value="HELICc"/>
    <property type="match status" value="1"/>
</dbReference>
<reference evidence="6" key="1">
    <citation type="submission" date="2023-09" db="EMBL/GenBank/DDBJ databases">
        <authorList>
            <consortium name="CW5 consortium"/>
            <person name="Lu C.-W."/>
        </authorList>
    </citation>
    <scope>NUCLEOTIDE SEQUENCE</scope>
    <source>
        <strain evidence="6">KPS</strain>
    </source>
</reference>
<keyword evidence="6" id="KW-0378">Hydrolase</keyword>
<dbReference type="Pfam" id="PF00271">
    <property type="entry name" value="Helicase_C"/>
    <property type="match status" value="1"/>
</dbReference>
<dbReference type="PROSITE" id="PS51192">
    <property type="entry name" value="HELICASE_ATP_BIND_1"/>
    <property type="match status" value="1"/>
</dbReference>
<keyword evidence="1" id="KW-0547">Nucleotide-binding</keyword>
<keyword evidence="2" id="KW-0067">ATP-binding</keyword>
<dbReference type="Pfam" id="PF00270">
    <property type="entry name" value="DEAD"/>
    <property type="match status" value="1"/>
</dbReference>
<dbReference type="Gene3D" id="3.40.50.300">
    <property type="entry name" value="P-loop containing nucleotide triphosphate hydrolases"/>
    <property type="match status" value="2"/>
</dbReference>
<dbReference type="InterPro" id="IPR018973">
    <property type="entry name" value="MZB"/>
</dbReference>
<feature type="domain" description="Helicase ATP-binding" evidence="4">
    <location>
        <begin position="101"/>
        <end position="291"/>
    </location>
</feature>
<feature type="domain" description="Helicase C-terminal" evidence="5">
    <location>
        <begin position="928"/>
        <end position="1076"/>
    </location>
</feature>
<dbReference type="InterPro" id="IPR052511">
    <property type="entry name" value="ATP-dep_Helicase"/>
</dbReference>
<evidence type="ECO:0000256" key="2">
    <source>
        <dbReference type="ARBA" id="ARBA00022840"/>
    </source>
</evidence>
<evidence type="ECO:0000256" key="3">
    <source>
        <dbReference type="SAM" id="Coils"/>
    </source>
</evidence>
<dbReference type="InterPro" id="IPR014001">
    <property type="entry name" value="Helicase_ATP-bd"/>
</dbReference>
<dbReference type="PROSITE" id="PS51194">
    <property type="entry name" value="HELICASE_CTER"/>
    <property type="match status" value="1"/>
</dbReference>
<dbReference type="EMBL" id="CP133659">
    <property type="protein sequence ID" value="WMW65695.1"/>
    <property type="molecule type" value="Genomic_DNA"/>
</dbReference>
<dbReference type="SUPFAM" id="SSF52540">
    <property type="entry name" value="P-loop containing nucleoside triphosphate hydrolases"/>
    <property type="match status" value="2"/>
</dbReference>
<proteinExistence type="predicted"/>
<dbReference type="SUPFAM" id="SSF52980">
    <property type="entry name" value="Restriction endonuclease-like"/>
    <property type="match status" value="1"/>
</dbReference>
<dbReference type="PANTHER" id="PTHR47962:SF5">
    <property type="entry name" value="ATP-DEPENDENT HELICASE LHR-RELATED"/>
    <property type="match status" value="1"/>
</dbReference>
<protein>
    <submittedName>
        <fullName evidence="6">DEAD/DEAH box helicase</fullName>
    </submittedName>
</protein>
<dbReference type="Gene3D" id="3.40.960.10">
    <property type="entry name" value="VSR Endonuclease"/>
    <property type="match status" value="1"/>
</dbReference>
<accession>A0ABY9R1R8</accession>
<name>A0ABY9R1R8_9BACT</name>
<evidence type="ECO:0000313" key="7">
    <source>
        <dbReference type="Proteomes" id="UP001180616"/>
    </source>
</evidence>
<gene>
    <name evidence="6" type="ORF">KPS_000195</name>
</gene>
<dbReference type="InterPro" id="IPR001650">
    <property type="entry name" value="Helicase_C-like"/>
</dbReference>
<keyword evidence="7" id="KW-1185">Reference proteome</keyword>
<dbReference type="CDD" id="cd17923">
    <property type="entry name" value="DEXHc_Hrq1-like"/>
    <property type="match status" value="1"/>
</dbReference>
<evidence type="ECO:0000259" key="5">
    <source>
        <dbReference type="PROSITE" id="PS51194"/>
    </source>
</evidence>
<keyword evidence="6" id="KW-0347">Helicase</keyword>
<organism evidence="6 7">
    <name type="scientific">Nitratidesulfovibrio liaohensis</name>
    <dbReference type="NCBI Taxonomy" id="2604158"/>
    <lineage>
        <taxon>Bacteria</taxon>
        <taxon>Pseudomonadati</taxon>
        <taxon>Thermodesulfobacteriota</taxon>
        <taxon>Desulfovibrionia</taxon>
        <taxon>Desulfovibrionales</taxon>
        <taxon>Desulfovibrionaceae</taxon>
        <taxon>Nitratidesulfovibrio</taxon>
    </lineage>
</organism>
<evidence type="ECO:0000259" key="4">
    <source>
        <dbReference type="PROSITE" id="PS51192"/>
    </source>
</evidence>
<dbReference type="InterPro" id="IPR027417">
    <property type="entry name" value="P-loop_NTPase"/>
</dbReference>
<sequence>MDVFRLRDSIIGDYSKYIASFIEVSDDRIREAVQQELKAGLLWPDPLLQLNPAFAWGGWIEELVSKGILHPECAKIFRGDKSEADGAGRPMRLYQHQVEAIEAARTGDNYVLTTGTGSGKSLSYIVPIVDHVLRSGSGKGIKAIIVYPMNALANSQELELKKFLCHGYGDKPPVSFRRYTGQEGEQARQEIVDNPPDILLTNYVMLELILTRPYEKKLVQAASGLQFLVFDELHTYRGRQGADVAMLIRRLRNAITAPGIESNLQCVGTSATLAGPGSFEEQQKEVAQVASKLFGAEVMPHRVIVETLRKETESDDFGTQRFRAALRERVLKGDEKSPSDYQAFVRDPLSVWIENTLGLEEKDSRLIRCRPRSLTGPSGAAQLLAEATGINAVECIAPIRAALLQGYKLKNPDTGKPAFAFKLHQFLSKGDTVYASPEPEGIRAITLHGQQFAPDREEKTVLFPLQFCRECGQEYYSVWRVTDPEKKTSWFSARNPSEAILADGYAGYLYISDRNPWPADTQLQAERLPDDWTEERGGKLYPTKSKEKYLPEKVFLQKDGSFSLTSSSDATVAWFVPTPFAFCQQCRVSYAPRISDFTKLATLGTEGRSTATTVLSMATVRHLRQESELSPIARKLLCFTDNRQDASLQAGHFNDFIEIGLVRSALFNALEQAGETGLEHDVLPQKVFDSLGLGHAKGVFPASRYSVDPDAQYGKATNIRKAFWNVLGYRVYSDLRRGWRIVAPNLEQCGLLRIDYLDLDEICADESLWEGNAVLGAASPEKRVEVAKMFLDYMRRRLAIKVDYLKPEYQESVRQQSSQHLISPWKVDDDEKLHHAAVVFPRARKKGQKEYGGDLFISPRSSLGGWLRRAFPSPIRMDETEPLILALFSALAKRGLIEPVLSDTSNGEGYQIPASVMIWKAGDGSASQYDPLRMQHSGEQGGRTNPFFVDLYRFAVKDGTNLEAKEHTAQVASEERERREDAFREAQLPILYCSPTMELGVDIAQLNAVTMRNVPPTPANYAQRSGRAGRSGQPALIITYCAQGSSHDQHFFRVPSLMVAGAVSTPRLDLANEDLIRAHVHALWLSESGLDLKQSLRDLLEVTGDKPALSLLGGVVAHLTDESAKARAKIRTKQILDGISHELQGCGWYAPTWLDETMSKIERQFEDACERWRSLYRAAVEQRDAQNLVISDASRSQKDRDQARRLRAEAETQIELLLQSDSRFQSDFYSYRYFASEGFLPGYNFPRLPLSAYVPGRRGTRGHDEYISRPRFLAISEFGPGSFIYHEGSRYVISRVMVAVQEDEELASGKIKQCSACGYIHPIAQGDGLDICEMCGERLPHAWDNLFRMRNVSTRRRDRINSDEEERTKYGYTLRTGFRFAQHGGTPAYRIAEIRGQDGAPQATLKYGHGATLWRINLGWANKAETSPPGFMLDFDRGMWTKDGSGGADAELNETGTGRTRRVIPYVEDRKNCLLFVPDIRLAPDAIVSLQAALKQAVQRVYQLEEFELASETLPAGTEPQAILLYESAEGGAGVLRRLVDDPKAMGAVAREALHLCHFNRDTGEDQRRAEHASEDCVVACYDCLMNYGNQRVHSQLNRHGIKDYLLAIARAQVLSAPSYQTRTAHLEALKKKCESNLERKWLDHLDAHGHALPSDAQHFVAECKTRPDFFYAKEKVAVYIDGPYHEFPERQARDQAQQDAMEDLGITVVRFAAGEQWQPLLDKYPHVFGRKK</sequence>
<dbReference type="InterPro" id="IPR011335">
    <property type="entry name" value="Restrct_endonuc-II-like"/>
</dbReference>
<dbReference type="GO" id="GO:0004386">
    <property type="term" value="F:helicase activity"/>
    <property type="evidence" value="ECO:0007669"/>
    <property type="project" value="UniProtKB-KW"/>
</dbReference>
<evidence type="ECO:0000256" key="1">
    <source>
        <dbReference type="ARBA" id="ARBA00022741"/>
    </source>
</evidence>
<dbReference type="InterPro" id="IPR011545">
    <property type="entry name" value="DEAD/DEAH_box_helicase_dom"/>
</dbReference>
<dbReference type="SMART" id="SM00487">
    <property type="entry name" value="DEXDc"/>
    <property type="match status" value="1"/>
</dbReference>
<keyword evidence="3" id="KW-0175">Coiled coil</keyword>
<dbReference type="PANTHER" id="PTHR47962">
    <property type="entry name" value="ATP-DEPENDENT HELICASE LHR-RELATED-RELATED"/>
    <property type="match status" value="1"/>
</dbReference>
<dbReference type="RefSeq" id="WP_309541655.1">
    <property type="nucleotide sequence ID" value="NZ_CP133659.1"/>
</dbReference>